<dbReference type="PROSITE" id="PS51257">
    <property type="entry name" value="PROKAR_LIPOPROTEIN"/>
    <property type="match status" value="1"/>
</dbReference>
<dbReference type="RefSeq" id="WP_141268878.1">
    <property type="nucleotide sequence ID" value="NZ_BJLH01000002.1"/>
</dbReference>
<reference evidence="2 3" key="1">
    <citation type="submission" date="2019-06" db="EMBL/GenBank/DDBJ databases">
        <title>Whole genome shotgun sequence of Vibrio comitans NBRC 102076.</title>
        <authorList>
            <person name="Hosoyama A."/>
            <person name="Uohara A."/>
            <person name="Ohji S."/>
            <person name="Ichikawa N."/>
        </authorList>
    </citation>
    <scope>NUCLEOTIDE SEQUENCE [LARGE SCALE GENOMIC DNA]</scope>
    <source>
        <strain evidence="2 3">NBRC 102076</strain>
    </source>
</reference>
<feature type="signal peptide" evidence="1">
    <location>
        <begin position="1"/>
        <end position="19"/>
    </location>
</feature>
<evidence type="ECO:0000256" key="1">
    <source>
        <dbReference type="SAM" id="SignalP"/>
    </source>
</evidence>
<proteinExistence type="predicted"/>
<name>A0A4Y3IID3_9VIBR</name>
<dbReference type="Proteomes" id="UP000318242">
    <property type="component" value="Unassembled WGS sequence"/>
</dbReference>
<keyword evidence="1" id="KW-0732">Signal</keyword>
<evidence type="ECO:0000313" key="3">
    <source>
        <dbReference type="Proteomes" id="UP000318242"/>
    </source>
</evidence>
<keyword evidence="3" id="KW-1185">Reference proteome</keyword>
<dbReference type="AlphaFoldDB" id="A0A4Y3IID3"/>
<dbReference type="OrthoDB" id="5906392at2"/>
<gene>
    <name evidence="2" type="ORF">VCO01S_04160</name>
</gene>
<feature type="chain" id="PRO_5021339154" evidence="1">
    <location>
        <begin position="20"/>
        <end position="596"/>
    </location>
</feature>
<comment type="caution">
    <text evidence="2">The sequence shown here is derived from an EMBL/GenBank/DDBJ whole genome shotgun (WGS) entry which is preliminary data.</text>
</comment>
<sequence length="596" mass="63454">MKVSKSAVAVALSSALLFGCDFDVGSENSSTGGGTGGDDGGTPTSALVGPYWDIGHTSSATQTVDLPNVYIFDGKNSHYYDDDATPGTYKITTTPYSDDIEAGTITFTYYNEGAETEVTGSYTVEAGKLVVESSSFGKLTGNDEATNADIAAAVKAANDASGFNRLVQIRDTSDSARGELRLKLSDSSTNAAVSDIQVGKLTVDLTYQDGDTGGAADGKGENAYISLFASGTSNSNLHGEVIFENDFGNDIGKIKYRDNTGTMQETGDTFELGEPLTVEANWDETTFSFVVNGNSYGPFPVADESAVQVISLKIGDTTNTTNFELLADNFKVYNIEGADEELVFEDNFDGYSLGHNLSGNPYNNNSKEAIVVDGSGGSTPPGGGDDNEIVDTPSGKFVALYDNNANDAGEIRYSLPTSQRIHEQGKASVYIKNKSDQTALMNVYGLDEGEIIQVRLRENGKIVHRPESAGSSWIETGTTVDPLEWNKLSVEWDTNAGNDYKLFVNGNLIGEYERRITKAGISTRYIAVQVGTGSSNVIGEGYGTIDIDNLALYSDTAGTTALHKDDFESFELGTDLGADPSTTIYDKSGYNAIVEE</sequence>
<organism evidence="2 3">
    <name type="scientific">Vibrio comitans NBRC 102076</name>
    <dbReference type="NCBI Taxonomy" id="1219078"/>
    <lineage>
        <taxon>Bacteria</taxon>
        <taxon>Pseudomonadati</taxon>
        <taxon>Pseudomonadota</taxon>
        <taxon>Gammaproteobacteria</taxon>
        <taxon>Vibrionales</taxon>
        <taxon>Vibrionaceae</taxon>
        <taxon>Vibrio</taxon>
    </lineage>
</organism>
<dbReference type="EMBL" id="BJLH01000002">
    <property type="protein sequence ID" value="GEA59223.1"/>
    <property type="molecule type" value="Genomic_DNA"/>
</dbReference>
<protein>
    <submittedName>
        <fullName evidence="2">Uncharacterized protein</fullName>
    </submittedName>
</protein>
<accession>A0A4Y3IID3</accession>
<dbReference type="InterPro" id="IPR013320">
    <property type="entry name" value="ConA-like_dom_sf"/>
</dbReference>
<dbReference type="SUPFAM" id="SSF49899">
    <property type="entry name" value="Concanavalin A-like lectins/glucanases"/>
    <property type="match status" value="1"/>
</dbReference>
<evidence type="ECO:0000313" key="2">
    <source>
        <dbReference type="EMBL" id="GEA59223.1"/>
    </source>
</evidence>